<dbReference type="Gene3D" id="2.60.40.3140">
    <property type="match status" value="1"/>
</dbReference>
<comment type="caution">
    <text evidence="2">The sequence shown here is derived from an EMBL/GenBank/DDBJ whole genome shotgun (WGS) entry which is preliminary data.</text>
</comment>
<organism evidence="2 3">
    <name type="scientific">Polaribacter aestuariivivens</name>
    <dbReference type="NCBI Taxonomy" id="2304626"/>
    <lineage>
        <taxon>Bacteria</taxon>
        <taxon>Pseudomonadati</taxon>
        <taxon>Bacteroidota</taxon>
        <taxon>Flavobacteriia</taxon>
        <taxon>Flavobacteriales</taxon>
        <taxon>Flavobacteriaceae</taxon>
    </lineage>
</organism>
<dbReference type="Gene3D" id="2.60.120.1130">
    <property type="match status" value="1"/>
</dbReference>
<dbReference type="EMBL" id="VANR01000001">
    <property type="protein sequence ID" value="TMM32385.1"/>
    <property type="molecule type" value="Genomic_DNA"/>
</dbReference>
<evidence type="ECO:0000313" key="2">
    <source>
        <dbReference type="EMBL" id="TMM32385.1"/>
    </source>
</evidence>
<dbReference type="InterPro" id="IPR024618">
    <property type="entry name" value="DUF3857"/>
</dbReference>
<dbReference type="AlphaFoldDB" id="A0A5S3NAY1"/>
<dbReference type="Proteomes" id="UP000307140">
    <property type="component" value="Unassembled WGS sequence"/>
</dbReference>
<dbReference type="RefSeq" id="WP_138534597.1">
    <property type="nucleotide sequence ID" value="NZ_VANR01000001.1"/>
</dbReference>
<dbReference type="OrthoDB" id="8595007at2"/>
<gene>
    <name evidence="2" type="ORF">FDT66_02660</name>
</gene>
<feature type="domain" description="DUF3857" evidence="1">
    <location>
        <begin position="64"/>
        <end position="220"/>
    </location>
</feature>
<dbReference type="Pfam" id="PF12969">
    <property type="entry name" value="DUF3857"/>
    <property type="match status" value="1"/>
</dbReference>
<reference evidence="2 3" key="1">
    <citation type="submission" date="2019-05" db="EMBL/GenBank/DDBJ databases">
        <title>Polaribacter aestuariivivens sp. nov., isolated from a tidal flat.</title>
        <authorList>
            <person name="Yoon J.-H."/>
        </authorList>
    </citation>
    <scope>NUCLEOTIDE SEQUENCE [LARGE SCALE GENOMIC DNA]</scope>
    <source>
        <strain evidence="2 3">DBTF-3</strain>
    </source>
</reference>
<evidence type="ECO:0000313" key="3">
    <source>
        <dbReference type="Proteomes" id="UP000307140"/>
    </source>
</evidence>
<dbReference type="InterPro" id="IPR038765">
    <property type="entry name" value="Papain-like_cys_pep_sf"/>
</dbReference>
<name>A0A5S3NAY1_9FLAO</name>
<proteinExistence type="predicted"/>
<accession>A0A5S3NAY1</accession>
<keyword evidence="3" id="KW-1185">Reference proteome</keyword>
<dbReference type="SUPFAM" id="SSF54001">
    <property type="entry name" value="Cysteine proteinases"/>
    <property type="match status" value="1"/>
</dbReference>
<protein>
    <submittedName>
        <fullName evidence="2">DUF3857 domain-containing protein</fullName>
    </submittedName>
</protein>
<evidence type="ECO:0000259" key="1">
    <source>
        <dbReference type="Pfam" id="PF12969"/>
    </source>
</evidence>
<dbReference type="Gene3D" id="3.10.620.30">
    <property type="match status" value="1"/>
</dbReference>
<sequence>MIKKHFPLKLVVLLFLLFSVDITFSQDDILPSILIPSKLKENANAVVRNASIEITIDDFDKMIVKKREVVTVLNKLGNVDARIAEAYDEDTKITDLSATIYDAFGKEIKRYKERHFEDVSAVDGGTLYSDSRVKYVNYTPISYPYTLVFESEYKTSTTGFIPLWLPVNGYFVAVENSTYKINNPNKIPWRFKKTNFKGFPIETKESETEITYSIKNQPAYKYENSTVHYREILPKAVITLNKFALKGVTGEYKNWKEFGLWMNTKLLNGRDVLNPSTIAKVKSLVQGVENPIEKAKIVYKFMQDKTRYISVQVGIGGWEPIAANEVDKVGYGDCKGLTNYTKALLKAVGVTAYYTVVYADEKRDIDKDFSSMQGNHVILNIPNEGNDIWLECTSQTIPFGFLGDFTDDRNVLVVTPEGGVIKRTSTYKDKKNLQTTVGEIKLRKDGSLKATLKRVSKGLQYDDKSGYEGYTDEELYKSYKTNDWSYNNNLEIESAKLTNNKTDVVFTEEIEASIKNYATINDTEYIFRVNVFGRNSYVPKRYRKRKLPLKIYRGYKDEDTFTITIPEGYNLQSLPPEKVITSKFGNYKVNISKIDNSSFSYHRTISIKEGVYPKEDYELYRSFRRSIAKYENIRIVITPK</sequence>